<comment type="caution">
    <text evidence="1">The sequence shown here is derived from an EMBL/GenBank/DDBJ whole genome shotgun (WGS) entry which is preliminary data.</text>
</comment>
<organism evidence="1 2">
    <name type="scientific">Dentiscutata erythropus</name>
    <dbReference type="NCBI Taxonomy" id="1348616"/>
    <lineage>
        <taxon>Eukaryota</taxon>
        <taxon>Fungi</taxon>
        <taxon>Fungi incertae sedis</taxon>
        <taxon>Mucoromycota</taxon>
        <taxon>Glomeromycotina</taxon>
        <taxon>Glomeromycetes</taxon>
        <taxon>Diversisporales</taxon>
        <taxon>Gigasporaceae</taxon>
        <taxon>Dentiscutata</taxon>
    </lineage>
</organism>
<sequence>MEVDIPVNNTDQLNLLPSIKDQTLPESEQNSKKLDIVDVKPISTPTSNFTEFYDEKEKLISVINSILILLPKSQSSKYTNLKNKTKTTLLTILQEIQELNNLDKAVGDDD</sequence>
<accession>A0A9N9JVS1</accession>
<dbReference type="EMBL" id="CAJVPY010030881">
    <property type="protein sequence ID" value="CAG8795897.1"/>
    <property type="molecule type" value="Genomic_DNA"/>
</dbReference>
<proteinExistence type="predicted"/>
<keyword evidence="2" id="KW-1185">Reference proteome</keyword>
<reference evidence="1" key="1">
    <citation type="submission" date="2021-06" db="EMBL/GenBank/DDBJ databases">
        <authorList>
            <person name="Kallberg Y."/>
            <person name="Tangrot J."/>
            <person name="Rosling A."/>
        </authorList>
    </citation>
    <scope>NUCLEOTIDE SEQUENCE</scope>
    <source>
        <strain evidence="1">MA453B</strain>
    </source>
</reference>
<gene>
    <name evidence="1" type="ORF">DERYTH_LOCUS22368</name>
</gene>
<evidence type="ECO:0000313" key="2">
    <source>
        <dbReference type="Proteomes" id="UP000789405"/>
    </source>
</evidence>
<evidence type="ECO:0000313" key="1">
    <source>
        <dbReference type="EMBL" id="CAG8795897.1"/>
    </source>
</evidence>
<protein>
    <submittedName>
        <fullName evidence="1">14911_t:CDS:1</fullName>
    </submittedName>
</protein>
<dbReference type="Proteomes" id="UP000789405">
    <property type="component" value="Unassembled WGS sequence"/>
</dbReference>
<dbReference type="AlphaFoldDB" id="A0A9N9JVS1"/>
<feature type="non-terminal residue" evidence="1">
    <location>
        <position position="1"/>
    </location>
</feature>
<name>A0A9N9JVS1_9GLOM</name>